<dbReference type="PANTHER" id="PTHR30151">
    <property type="entry name" value="ALKANE SULFONATE ABC TRANSPORTER-RELATED, MEMBRANE SUBUNIT"/>
    <property type="match status" value="1"/>
</dbReference>
<dbReference type="GO" id="GO:0005886">
    <property type="term" value="C:plasma membrane"/>
    <property type="evidence" value="ECO:0007669"/>
    <property type="project" value="UniProtKB-SubCell"/>
</dbReference>
<reference evidence="9 10" key="1">
    <citation type="journal article" date="2011" name="Stand. Genomic Sci.">
        <title>Complete genome sequence of Syntrophobotulus glycolicus type strain (FlGlyR).</title>
        <authorList>
            <person name="Han C."/>
            <person name="Mwirichia R."/>
            <person name="Chertkov O."/>
            <person name="Held B."/>
            <person name="Lapidus A."/>
            <person name="Nolan M."/>
            <person name="Lucas S."/>
            <person name="Hammon N."/>
            <person name="Deshpande S."/>
            <person name="Cheng J.F."/>
            <person name="Tapia R."/>
            <person name="Goodwin L."/>
            <person name="Pitluck S."/>
            <person name="Huntemann M."/>
            <person name="Liolios K."/>
            <person name="Ivanova N."/>
            <person name="Pagani I."/>
            <person name="Mavromatis K."/>
            <person name="Ovchinikova G."/>
            <person name="Pati A."/>
            <person name="Chen A."/>
            <person name="Palaniappan K."/>
            <person name="Land M."/>
            <person name="Hauser L."/>
            <person name="Brambilla E.M."/>
            <person name="Rohde M."/>
            <person name="Spring S."/>
            <person name="Sikorski J."/>
            <person name="Goker M."/>
            <person name="Woyke T."/>
            <person name="Bristow J."/>
            <person name="Eisen J.A."/>
            <person name="Markowitz V."/>
            <person name="Hugenholtz P."/>
            <person name="Kyrpides N.C."/>
            <person name="Klenk H.P."/>
            <person name="Detter J.C."/>
        </authorList>
    </citation>
    <scope>NUCLEOTIDE SEQUENCE [LARGE SCALE GENOMIC DNA]</scope>
    <source>
        <strain evidence="10">DSM 8271 / FlGlyR</strain>
    </source>
</reference>
<dbReference type="PANTHER" id="PTHR30151:SF0">
    <property type="entry name" value="ABC TRANSPORTER PERMEASE PROTEIN MJ0413-RELATED"/>
    <property type="match status" value="1"/>
</dbReference>
<gene>
    <name evidence="9" type="ordered locus">Sgly_2823</name>
</gene>
<dbReference type="InterPro" id="IPR035906">
    <property type="entry name" value="MetI-like_sf"/>
</dbReference>
<evidence type="ECO:0000256" key="3">
    <source>
        <dbReference type="ARBA" id="ARBA00022475"/>
    </source>
</evidence>
<dbReference type="EMBL" id="CP002547">
    <property type="protein sequence ID" value="ADY57093.1"/>
    <property type="molecule type" value="Genomic_DNA"/>
</dbReference>
<dbReference type="RefSeq" id="WP_013625913.1">
    <property type="nucleotide sequence ID" value="NC_015172.1"/>
</dbReference>
<keyword evidence="3" id="KW-1003">Cell membrane</keyword>
<keyword evidence="10" id="KW-1185">Reference proteome</keyword>
<evidence type="ECO:0000256" key="5">
    <source>
        <dbReference type="ARBA" id="ARBA00022989"/>
    </source>
</evidence>
<dbReference type="STRING" id="645991.Sgly_2823"/>
<comment type="similarity">
    <text evidence="7">Belongs to the binding-protein-dependent transport system permease family.</text>
</comment>
<evidence type="ECO:0000256" key="6">
    <source>
        <dbReference type="ARBA" id="ARBA00023136"/>
    </source>
</evidence>
<dbReference type="Proteomes" id="UP000007488">
    <property type="component" value="Chromosome"/>
</dbReference>
<dbReference type="KEGG" id="sgy:Sgly_2823"/>
<feature type="transmembrane region" description="Helical" evidence="7">
    <location>
        <begin position="168"/>
        <end position="185"/>
    </location>
</feature>
<dbReference type="Pfam" id="PF00528">
    <property type="entry name" value="BPD_transp_1"/>
    <property type="match status" value="1"/>
</dbReference>
<evidence type="ECO:0000313" key="9">
    <source>
        <dbReference type="EMBL" id="ADY57093.1"/>
    </source>
</evidence>
<dbReference type="CDD" id="cd06261">
    <property type="entry name" value="TM_PBP2"/>
    <property type="match status" value="1"/>
</dbReference>
<evidence type="ECO:0000256" key="2">
    <source>
        <dbReference type="ARBA" id="ARBA00022448"/>
    </source>
</evidence>
<dbReference type="OrthoDB" id="9804353at2"/>
<reference evidence="10" key="2">
    <citation type="submission" date="2011-02" db="EMBL/GenBank/DDBJ databases">
        <title>The complete genome of Syntrophobotulus glycolicus DSM 8271.</title>
        <authorList>
            <person name="Lucas S."/>
            <person name="Copeland A."/>
            <person name="Lapidus A."/>
            <person name="Bruce D."/>
            <person name="Goodwin L."/>
            <person name="Pitluck S."/>
            <person name="Kyrpides N."/>
            <person name="Mavromatis K."/>
            <person name="Pagani I."/>
            <person name="Ivanova N."/>
            <person name="Mikhailova N."/>
            <person name="Chertkov O."/>
            <person name="Held B."/>
            <person name="Detter J.C."/>
            <person name="Tapia R."/>
            <person name="Han C."/>
            <person name="Land M."/>
            <person name="Hauser L."/>
            <person name="Markowitz V."/>
            <person name="Cheng J.-F."/>
            <person name="Hugenholtz P."/>
            <person name="Woyke T."/>
            <person name="Wu D."/>
            <person name="Spring S."/>
            <person name="Schroeder M."/>
            <person name="Brambilla E."/>
            <person name="Klenk H.-P."/>
            <person name="Eisen J.A."/>
        </authorList>
    </citation>
    <scope>NUCLEOTIDE SEQUENCE [LARGE SCALE GENOMIC DNA]</scope>
    <source>
        <strain evidence="10">DSM 8271 / FlGlyR</strain>
    </source>
</reference>
<evidence type="ECO:0000256" key="1">
    <source>
        <dbReference type="ARBA" id="ARBA00004651"/>
    </source>
</evidence>
<evidence type="ECO:0000313" key="10">
    <source>
        <dbReference type="Proteomes" id="UP000007488"/>
    </source>
</evidence>
<dbReference type="GO" id="GO:0055085">
    <property type="term" value="P:transmembrane transport"/>
    <property type="evidence" value="ECO:0007669"/>
    <property type="project" value="InterPro"/>
</dbReference>
<protein>
    <submittedName>
        <fullName evidence="9">Binding-protein-dependent transport systems inner membrane component</fullName>
    </submittedName>
</protein>
<dbReference type="HOGENOM" id="CLU_046113_1_3_9"/>
<accession>F0SYI1</accession>
<feature type="domain" description="ABC transmembrane type-1" evidence="8">
    <location>
        <begin position="61"/>
        <end position="242"/>
    </location>
</feature>
<keyword evidence="6 7" id="KW-0472">Membrane</keyword>
<feature type="transmembrane region" description="Helical" evidence="7">
    <location>
        <begin position="224"/>
        <end position="242"/>
    </location>
</feature>
<keyword evidence="2 7" id="KW-0813">Transport</keyword>
<feature type="transmembrane region" description="Helical" evidence="7">
    <location>
        <begin position="12"/>
        <end position="33"/>
    </location>
</feature>
<dbReference type="PROSITE" id="PS50928">
    <property type="entry name" value="ABC_TM1"/>
    <property type="match status" value="1"/>
</dbReference>
<keyword evidence="5 7" id="KW-1133">Transmembrane helix</keyword>
<evidence type="ECO:0000256" key="7">
    <source>
        <dbReference type="RuleBase" id="RU363032"/>
    </source>
</evidence>
<evidence type="ECO:0000259" key="8">
    <source>
        <dbReference type="PROSITE" id="PS50928"/>
    </source>
</evidence>
<name>F0SYI1_SYNGF</name>
<dbReference type="AlphaFoldDB" id="F0SYI1"/>
<dbReference type="SUPFAM" id="SSF161098">
    <property type="entry name" value="MetI-like"/>
    <property type="match status" value="1"/>
</dbReference>
<proteinExistence type="inferred from homology"/>
<organism evidence="9 10">
    <name type="scientific">Syntrophobotulus glycolicus (strain DSM 8271 / FlGlyR)</name>
    <dbReference type="NCBI Taxonomy" id="645991"/>
    <lineage>
        <taxon>Bacteria</taxon>
        <taxon>Bacillati</taxon>
        <taxon>Bacillota</taxon>
        <taxon>Clostridia</taxon>
        <taxon>Eubacteriales</taxon>
        <taxon>Desulfitobacteriaceae</taxon>
        <taxon>Syntrophobotulus</taxon>
    </lineage>
</organism>
<feature type="transmembrane region" description="Helical" evidence="7">
    <location>
        <begin position="45"/>
        <end position="63"/>
    </location>
</feature>
<dbReference type="eggNOG" id="COG0600">
    <property type="taxonomic scope" value="Bacteria"/>
</dbReference>
<comment type="subcellular location">
    <subcellularLocation>
        <location evidence="1 7">Cell membrane</location>
        <topology evidence="1 7">Multi-pass membrane protein</topology>
    </subcellularLocation>
</comment>
<evidence type="ECO:0000256" key="4">
    <source>
        <dbReference type="ARBA" id="ARBA00022692"/>
    </source>
</evidence>
<feature type="transmembrane region" description="Helical" evidence="7">
    <location>
        <begin position="69"/>
        <end position="93"/>
    </location>
</feature>
<dbReference type="InterPro" id="IPR000515">
    <property type="entry name" value="MetI-like"/>
</dbReference>
<dbReference type="Gene3D" id="1.10.3720.10">
    <property type="entry name" value="MetI-like"/>
    <property type="match status" value="1"/>
</dbReference>
<keyword evidence="4 7" id="KW-0812">Transmembrane</keyword>
<sequence length="256" mass="28429">MKEIITGVHNKLLSFYLFFLVLILWEIVPRLGWTSDVFLPPFSRIIQTGIDLGLFNVLIYVAISLKRVFVGFLLGTFLSLPLGFILAGALPWLSRFLRPLTVFLSSIPPFILFPIFVIISGIGEGGIYTVIFWSSFWPILFTTIVGIENVDPLLVRAAKSMNASKLQIFYKVVLPGASPTIITGVRTGLTMSFFMLIGAESMGADSGLGWVIHNAQNMGFVERIYLGAILVAGVGLLLNYALEYLEKTVLYWREAP</sequence>